<comment type="caution">
    <text evidence="1">The sequence shown here is derived from an EMBL/GenBank/DDBJ whole genome shotgun (WGS) entry which is preliminary data.</text>
</comment>
<reference evidence="1" key="1">
    <citation type="journal article" date="2012" name="Mol. Plant Microbe Interact.">
        <title>A highly conserved effector in Fusarium oxysporum is required for full virulence on Arabidopsis.</title>
        <authorList>
            <person name="Thatcher L.F."/>
            <person name="Gardiner D.M."/>
            <person name="Kazan K."/>
            <person name="Manners J."/>
        </authorList>
    </citation>
    <scope>NUCLEOTIDE SEQUENCE [LARGE SCALE GENOMIC DNA]</scope>
    <source>
        <strain evidence="1">Fo5176</strain>
    </source>
</reference>
<organism evidence="1">
    <name type="scientific">Fusarium oxysporum (strain Fo5176)</name>
    <name type="common">Fusarium vascular wilt</name>
    <dbReference type="NCBI Taxonomy" id="660025"/>
    <lineage>
        <taxon>Eukaryota</taxon>
        <taxon>Fungi</taxon>
        <taxon>Dikarya</taxon>
        <taxon>Ascomycota</taxon>
        <taxon>Pezizomycotina</taxon>
        <taxon>Sordariomycetes</taxon>
        <taxon>Hypocreomycetidae</taxon>
        <taxon>Hypocreales</taxon>
        <taxon>Nectriaceae</taxon>
        <taxon>Fusarium</taxon>
        <taxon>Fusarium oxysporum species complex</taxon>
    </lineage>
</organism>
<accession>F9FG94</accession>
<dbReference type="AlphaFoldDB" id="F9FG94"/>
<proteinExistence type="predicted"/>
<sequence>MSFDEAGLFFASCESEPEPRFRARGVVAVKYQRQPPLGCCDPLRAAFLQASRFGGGVDDNGKEPTI</sequence>
<protein>
    <submittedName>
        <fullName evidence="1">Uncharacterized protein</fullName>
    </submittedName>
</protein>
<evidence type="ECO:0000313" key="1">
    <source>
        <dbReference type="EMBL" id="EGU84032.1"/>
    </source>
</evidence>
<dbReference type="EMBL" id="AFQF01001730">
    <property type="protein sequence ID" value="EGU84032.1"/>
    <property type="molecule type" value="Genomic_DNA"/>
</dbReference>
<name>F9FG94_FUSOF</name>
<gene>
    <name evidence="1" type="ORF">FOXB_05452</name>
</gene>